<accession>A0A6J7G196</accession>
<dbReference type="AlphaFoldDB" id="A0A6J7G196"/>
<dbReference type="EMBL" id="CAFBMD010000066">
    <property type="protein sequence ID" value="CAB4900128.1"/>
    <property type="molecule type" value="Genomic_DNA"/>
</dbReference>
<dbReference type="PANTHER" id="PTHR43785">
    <property type="entry name" value="GAMMA-GLUTAMYLPUTRESCINE SYNTHETASE"/>
    <property type="match status" value="1"/>
</dbReference>
<evidence type="ECO:0000313" key="3">
    <source>
        <dbReference type="EMBL" id="CAB4900128.1"/>
    </source>
</evidence>
<keyword evidence="1" id="KW-0436">Ligase</keyword>
<dbReference type="GO" id="GO:0006542">
    <property type="term" value="P:glutamine biosynthetic process"/>
    <property type="evidence" value="ECO:0007669"/>
    <property type="project" value="InterPro"/>
</dbReference>
<protein>
    <submittedName>
        <fullName evidence="3">Unannotated protein</fullName>
    </submittedName>
</protein>
<dbReference type="Gene3D" id="3.10.20.70">
    <property type="entry name" value="Glutamine synthetase, N-terminal domain"/>
    <property type="match status" value="1"/>
</dbReference>
<dbReference type="SUPFAM" id="SSF55931">
    <property type="entry name" value="Glutamine synthetase/guanido kinase"/>
    <property type="match status" value="1"/>
</dbReference>
<dbReference type="InterPro" id="IPR036651">
    <property type="entry name" value="Gln_synt_N_sf"/>
</dbReference>
<dbReference type="PROSITE" id="PS51987">
    <property type="entry name" value="GS_CATALYTIC"/>
    <property type="match status" value="1"/>
</dbReference>
<dbReference type="GO" id="GO:0004356">
    <property type="term" value="F:glutamine synthetase activity"/>
    <property type="evidence" value="ECO:0007669"/>
    <property type="project" value="InterPro"/>
</dbReference>
<proteinExistence type="predicted"/>
<feature type="domain" description="GS catalytic" evidence="2">
    <location>
        <begin position="102"/>
        <end position="437"/>
    </location>
</feature>
<evidence type="ECO:0000256" key="1">
    <source>
        <dbReference type="ARBA" id="ARBA00022598"/>
    </source>
</evidence>
<sequence length="437" mass="48312">MTNGEIVLFTWSDYVGLMRCRGVPLAELDRRMEHGLGWAVAGQAQSPFPDLAPNPWGPMMEVRQVPIASTKTRIDIWDDAPPFHFYLCDSQVSGGKNWDCCTRGFLKSALEDFKSETGLDFVAAFEHEFMLMDDPVPAAPSFTVETMRNVAKFTQDMTYALTQANIGLETVEPEFGEHQYEVTCGPAVGLAAAERAIIAREVIRECARRLGMRASFSPKVKADGIGNGAHVHFSFQDSSGKNVTSHPGEKHDASLLTQQFIAGVVRHMPAICALTSPSPVSYFRLGPQHWSVGYASFGVQNREAAIRICPSPSMDPAEMVRGYNLELRAPDATASPYIVLGTLVRAGLQGIREKLEIPQALGVDPGSLTDQERKELHILPLPGSLTEALDLMDADSIVREWMPKIMYDSYVSVKRLEVKLMADLDPVEICERYARVY</sequence>
<name>A0A6J7G196_9ZZZZ</name>
<organism evidence="3">
    <name type="scientific">freshwater metagenome</name>
    <dbReference type="NCBI Taxonomy" id="449393"/>
    <lineage>
        <taxon>unclassified sequences</taxon>
        <taxon>metagenomes</taxon>
        <taxon>ecological metagenomes</taxon>
    </lineage>
</organism>
<dbReference type="PANTHER" id="PTHR43785:SF12">
    <property type="entry name" value="TYPE-1 GLUTAMINE SYNTHETASE 2"/>
    <property type="match status" value="1"/>
</dbReference>
<dbReference type="Gene3D" id="3.30.590.10">
    <property type="entry name" value="Glutamine synthetase/guanido kinase, catalytic domain"/>
    <property type="match status" value="1"/>
</dbReference>
<evidence type="ECO:0000259" key="2">
    <source>
        <dbReference type="PROSITE" id="PS51987"/>
    </source>
</evidence>
<dbReference type="InterPro" id="IPR008146">
    <property type="entry name" value="Gln_synth_cat_dom"/>
</dbReference>
<dbReference type="SMART" id="SM01230">
    <property type="entry name" value="Gln-synt_C"/>
    <property type="match status" value="1"/>
</dbReference>
<dbReference type="Pfam" id="PF00120">
    <property type="entry name" value="Gln-synt_C"/>
    <property type="match status" value="1"/>
</dbReference>
<dbReference type="InterPro" id="IPR014746">
    <property type="entry name" value="Gln_synth/guanido_kin_cat_dom"/>
</dbReference>
<reference evidence="3" key="1">
    <citation type="submission" date="2020-05" db="EMBL/GenBank/DDBJ databases">
        <authorList>
            <person name="Chiriac C."/>
            <person name="Salcher M."/>
            <person name="Ghai R."/>
            <person name="Kavagutti S V."/>
        </authorList>
    </citation>
    <scope>NUCLEOTIDE SEQUENCE</scope>
</reference>
<gene>
    <name evidence="3" type="ORF">UFOPK3492_00893</name>
</gene>